<dbReference type="InterPro" id="IPR036147">
    <property type="entry name" value="Anti-sigma_E_RseA_N_sf"/>
</dbReference>
<dbReference type="CDD" id="cd16328">
    <property type="entry name" value="RseA_N"/>
    <property type="match status" value="1"/>
</dbReference>
<keyword evidence="2" id="KW-0812">Transmembrane</keyword>
<feature type="transmembrane region" description="Helical" evidence="2">
    <location>
        <begin position="153"/>
        <end position="171"/>
    </location>
</feature>
<dbReference type="EMBL" id="JACGXS010000001">
    <property type="protein sequence ID" value="MBA8680308.1"/>
    <property type="molecule type" value="Genomic_DNA"/>
</dbReference>
<evidence type="ECO:0000313" key="5">
    <source>
        <dbReference type="Proteomes" id="UP000547058"/>
    </source>
</evidence>
<evidence type="ECO:0000259" key="3">
    <source>
        <dbReference type="Pfam" id="PF03872"/>
    </source>
</evidence>
<dbReference type="RefSeq" id="WP_182337486.1">
    <property type="nucleotide sequence ID" value="NZ_JACGXS010000001.1"/>
</dbReference>
<keyword evidence="5" id="KW-1185">Reference proteome</keyword>
<keyword evidence="2" id="KW-0472">Membrane</keyword>
<proteinExistence type="predicted"/>
<feature type="transmembrane region" description="Helical" evidence="2">
    <location>
        <begin position="100"/>
        <end position="118"/>
    </location>
</feature>
<reference evidence="4 5" key="1">
    <citation type="submission" date="2020-08" db="EMBL/GenBank/DDBJ databases">
        <title>Stenotrophomonas tumulicola JCM 30961.</title>
        <authorList>
            <person name="Deng Y."/>
        </authorList>
    </citation>
    <scope>NUCLEOTIDE SEQUENCE [LARGE SCALE GENOMIC DNA]</scope>
    <source>
        <strain evidence="4 5">JCM 30961</strain>
    </source>
</reference>
<evidence type="ECO:0000256" key="1">
    <source>
        <dbReference type="SAM" id="MobiDB-lite"/>
    </source>
</evidence>
<feature type="domain" description="Anti sigma-E protein RseA N-terminal" evidence="3">
    <location>
        <begin position="17"/>
        <end position="88"/>
    </location>
</feature>
<comment type="caution">
    <text evidence="4">The sequence shown here is derived from an EMBL/GenBank/DDBJ whole genome shotgun (WGS) entry which is preliminary data.</text>
</comment>
<feature type="region of interest" description="Disordered" evidence="1">
    <location>
        <begin position="232"/>
        <end position="281"/>
    </location>
</feature>
<evidence type="ECO:0000313" key="4">
    <source>
        <dbReference type="EMBL" id="MBA8680308.1"/>
    </source>
</evidence>
<dbReference type="InterPro" id="IPR052383">
    <property type="entry name" value="Anti-sigma-E_RseA-like"/>
</dbReference>
<evidence type="ECO:0000256" key="2">
    <source>
        <dbReference type="SAM" id="Phobius"/>
    </source>
</evidence>
<dbReference type="PANTHER" id="PTHR38104:SF1">
    <property type="entry name" value="ANTI-SIGMA-E FACTOR RSEA"/>
    <property type="match status" value="1"/>
</dbReference>
<dbReference type="SUPFAM" id="SSF89069">
    <property type="entry name" value="N-terminal, cytoplasmic domain of anti-sigmaE factor RseA"/>
    <property type="match status" value="1"/>
</dbReference>
<feature type="compositionally biased region" description="Basic and acidic residues" evidence="1">
    <location>
        <begin position="268"/>
        <end position="281"/>
    </location>
</feature>
<dbReference type="Proteomes" id="UP000547058">
    <property type="component" value="Unassembled WGS sequence"/>
</dbReference>
<dbReference type="Gene3D" id="1.10.10.880">
    <property type="entry name" value="Anti sigma-E protein RseA, N-terminal domain"/>
    <property type="match status" value="1"/>
</dbReference>
<protein>
    <submittedName>
        <fullName evidence="4">Sigma-E factor negative regulatory protein</fullName>
    </submittedName>
</protein>
<organism evidence="4 5">
    <name type="scientific">Stenotrophomonas tumulicola</name>
    <dbReference type="NCBI Taxonomy" id="1685415"/>
    <lineage>
        <taxon>Bacteria</taxon>
        <taxon>Pseudomonadati</taxon>
        <taxon>Pseudomonadota</taxon>
        <taxon>Gammaproteobacteria</taxon>
        <taxon>Lysobacterales</taxon>
        <taxon>Lysobacteraceae</taxon>
        <taxon>Stenotrophomonas</taxon>
    </lineage>
</organism>
<sequence>MNNNEQPMDKMELHYRQQLSALVDGELASDEARFLLRRLQHDPELQACQERWQLLGDAMRGQAVAPAPADFAARVSALVASAPAPQAAPRRDIRVGWRRWGGGAALAASVAAVALFMGRQSLDSSAPEADAPIQVIASQAELPTPTPATVAEAAPGVALVASVPAAAVAVASRRQEAGERRASATRSQQAARAAQRSGQPERAVAAVAVPLTPTVPSTSQPALPFGDVGALQARPWPRSSMGATAGGALNASYPASAPQGAFYPFEPRLQDDDPQEQGRND</sequence>
<keyword evidence="2" id="KW-1133">Transmembrane helix</keyword>
<name>A0A7W3FIS5_9GAMM</name>
<gene>
    <name evidence="4" type="ORF">H4O11_00585</name>
</gene>
<dbReference type="GO" id="GO:0016989">
    <property type="term" value="F:sigma factor antagonist activity"/>
    <property type="evidence" value="ECO:0007669"/>
    <property type="project" value="InterPro"/>
</dbReference>
<dbReference type="PANTHER" id="PTHR38104">
    <property type="match status" value="1"/>
</dbReference>
<dbReference type="InterPro" id="IPR005572">
    <property type="entry name" value="Anti-sigma_E_RseA_N"/>
</dbReference>
<accession>A0A7W3FIS5</accession>
<dbReference type="Pfam" id="PF03872">
    <property type="entry name" value="RseA_N"/>
    <property type="match status" value="1"/>
</dbReference>
<dbReference type="AlphaFoldDB" id="A0A7W3FIS5"/>